<evidence type="ECO:0000313" key="2">
    <source>
        <dbReference type="EMBL" id="CAE7614691.1"/>
    </source>
</evidence>
<gene>
    <name evidence="2" type="ORF">SPIL2461_LOCUS16165</name>
</gene>
<evidence type="ECO:0008006" key="4">
    <source>
        <dbReference type="Google" id="ProtNLM"/>
    </source>
</evidence>
<organism evidence="2 3">
    <name type="scientific">Symbiodinium pilosum</name>
    <name type="common">Dinoflagellate</name>
    <dbReference type="NCBI Taxonomy" id="2952"/>
    <lineage>
        <taxon>Eukaryota</taxon>
        <taxon>Sar</taxon>
        <taxon>Alveolata</taxon>
        <taxon>Dinophyceae</taxon>
        <taxon>Suessiales</taxon>
        <taxon>Symbiodiniaceae</taxon>
        <taxon>Symbiodinium</taxon>
    </lineage>
</organism>
<keyword evidence="3" id="KW-1185">Reference proteome</keyword>
<name>A0A812VCH6_SYMPI</name>
<dbReference type="Proteomes" id="UP000649617">
    <property type="component" value="Unassembled WGS sequence"/>
</dbReference>
<reference evidence="2" key="1">
    <citation type="submission" date="2021-02" db="EMBL/GenBank/DDBJ databases">
        <authorList>
            <person name="Dougan E. K."/>
            <person name="Rhodes N."/>
            <person name="Thang M."/>
            <person name="Chan C."/>
        </authorList>
    </citation>
    <scope>NUCLEOTIDE SEQUENCE</scope>
</reference>
<feature type="chain" id="PRO_5032317539" description="PsbP C-terminal domain-containing protein" evidence="1">
    <location>
        <begin position="31"/>
        <end position="97"/>
    </location>
</feature>
<comment type="caution">
    <text evidence="2">The sequence shown here is derived from an EMBL/GenBank/DDBJ whole genome shotgun (WGS) entry which is preliminary data.</text>
</comment>
<evidence type="ECO:0000313" key="3">
    <source>
        <dbReference type="Proteomes" id="UP000649617"/>
    </source>
</evidence>
<dbReference type="EMBL" id="CAJNIZ010041446">
    <property type="protein sequence ID" value="CAE7614691.1"/>
    <property type="molecule type" value="Genomic_DNA"/>
</dbReference>
<evidence type="ECO:0000256" key="1">
    <source>
        <dbReference type="SAM" id="SignalP"/>
    </source>
</evidence>
<protein>
    <recommendedName>
        <fullName evidence="4">PsbP C-terminal domain-containing protein</fullName>
    </recommendedName>
</protein>
<dbReference type="AlphaFoldDB" id="A0A812VCH6"/>
<feature type="signal peptide" evidence="1">
    <location>
        <begin position="1"/>
        <end position="30"/>
    </location>
</feature>
<feature type="non-terminal residue" evidence="2">
    <location>
        <position position="1"/>
    </location>
</feature>
<proteinExistence type="predicted"/>
<sequence>MADHRRGRLVLCVLALVCVWPQAFLPPASSNEATLPRRGALLATSALLAAPAVEPARAEVGWQIKLPKTWRAFEQNEMPPPGVKKSTALVVAGNPEQ</sequence>
<accession>A0A812VCH6</accession>
<keyword evidence="1" id="KW-0732">Signal</keyword>
<dbReference type="OrthoDB" id="412432at2759"/>